<organism evidence="8 9">
    <name type="scientific">Jeotgalibaca ciconiae</name>
    <dbReference type="NCBI Taxonomy" id="2496265"/>
    <lineage>
        <taxon>Bacteria</taxon>
        <taxon>Bacillati</taxon>
        <taxon>Bacillota</taxon>
        <taxon>Bacilli</taxon>
        <taxon>Lactobacillales</taxon>
        <taxon>Carnobacteriaceae</taxon>
        <taxon>Jeotgalibaca</taxon>
    </lineage>
</organism>
<feature type="compositionally biased region" description="Basic and acidic residues" evidence="5">
    <location>
        <begin position="174"/>
        <end position="187"/>
    </location>
</feature>
<protein>
    <submittedName>
        <fullName evidence="8">LapA family protein</fullName>
    </submittedName>
</protein>
<sequence length="187" mass="21411">MTVIAFLLLVLLAAIAFLNMETIALNLFFISVSLPLWALILAVALAGMLIAALFSGATRGNARARQEEDKEELRLELEQKEKELETANKEKETIANKVRQETEMEFQMQQKEEEIDNLYRRIALMEEQNQNYDEKNSNESNPTDDEVIIIPATDQSDDYNESYPNSPTVEPETLDLKEDADLRDRKI</sequence>
<keyword evidence="3 6" id="KW-1133">Transmembrane helix</keyword>
<evidence type="ECO:0000256" key="4">
    <source>
        <dbReference type="ARBA" id="ARBA00023136"/>
    </source>
</evidence>
<evidence type="ECO:0000256" key="5">
    <source>
        <dbReference type="SAM" id="MobiDB-lite"/>
    </source>
</evidence>
<dbReference type="RefSeq" id="WP_126109971.1">
    <property type="nucleotide sequence ID" value="NZ_CP034465.1"/>
</dbReference>
<dbReference type="Pfam" id="PF06305">
    <property type="entry name" value="LapA_dom"/>
    <property type="match status" value="1"/>
</dbReference>
<evidence type="ECO:0000256" key="6">
    <source>
        <dbReference type="SAM" id="Phobius"/>
    </source>
</evidence>
<evidence type="ECO:0000313" key="8">
    <source>
        <dbReference type="EMBL" id="AZP04497.1"/>
    </source>
</evidence>
<evidence type="ECO:0000259" key="7">
    <source>
        <dbReference type="Pfam" id="PF06305"/>
    </source>
</evidence>
<proteinExistence type="predicted"/>
<keyword evidence="4 6" id="KW-0472">Membrane</keyword>
<feature type="transmembrane region" description="Helical" evidence="6">
    <location>
        <begin position="36"/>
        <end position="57"/>
    </location>
</feature>
<evidence type="ECO:0000256" key="1">
    <source>
        <dbReference type="ARBA" id="ARBA00022475"/>
    </source>
</evidence>
<name>A0A3Q9BKH7_9LACT</name>
<accession>A0A3Q9BKH7</accession>
<dbReference type="GO" id="GO:0005886">
    <property type="term" value="C:plasma membrane"/>
    <property type="evidence" value="ECO:0007669"/>
    <property type="project" value="InterPro"/>
</dbReference>
<evidence type="ECO:0000313" key="9">
    <source>
        <dbReference type="Proteomes" id="UP000273326"/>
    </source>
</evidence>
<reference evidence="9" key="1">
    <citation type="submission" date="2018-12" db="EMBL/GenBank/DDBJ databases">
        <title>Complete genome sequencing of Jeotgalibaca sp. H21T32.</title>
        <authorList>
            <person name="Bae J.-W."/>
            <person name="Lee S.-Y."/>
        </authorList>
    </citation>
    <scope>NUCLEOTIDE SEQUENCE [LARGE SCALE GENOMIC DNA]</scope>
    <source>
        <strain evidence="9">H21T32</strain>
    </source>
</reference>
<gene>
    <name evidence="8" type="ORF">EJN90_07555</name>
</gene>
<evidence type="ECO:0000256" key="2">
    <source>
        <dbReference type="ARBA" id="ARBA00022692"/>
    </source>
</evidence>
<keyword evidence="1" id="KW-1003">Cell membrane</keyword>
<dbReference type="EMBL" id="CP034465">
    <property type="protein sequence ID" value="AZP04497.1"/>
    <property type="molecule type" value="Genomic_DNA"/>
</dbReference>
<evidence type="ECO:0000256" key="3">
    <source>
        <dbReference type="ARBA" id="ARBA00022989"/>
    </source>
</evidence>
<dbReference type="Proteomes" id="UP000273326">
    <property type="component" value="Chromosome"/>
</dbReference>
<dbReference type="KEGG" id="jeh:EJN90_07555"/>
<feature type="domain" description="Lipopolysaccharide assembly protein A" evidence="7">
    <location>
        <begin position="19"/>
        <end position="91"/>
    </location>
</feature>
<feature type="region of interest" description="Disordered" evidence="5">
    <location>
        <begin position="128"/>
        <end position="187"/>
    </location>
</feature>
<dbReference type="InterPro" id="IPR010445">
    <property type="entry name" value="LapA_dom"/>
</dbReference>
<keyword evidence="2 6" id="KW-0812">Transmembrane</keyword>
<dbReference type="AlphaFoldDB" id="A0A3Q9BKH7"/>
<keyword evidence="9" id="KW-1185">Reference proteome</keyword>